<dbReference type="PANTHER" id="PTHR48043">
    <property type="entry name" value="EG:EG0003.4 PROTEIN-RELATED"/>
    <property type="match status" value="1"/>
</dbReference>
<dbReference type="AlphaFoldDB" id="A0A0K0DU70"/>
<evidence type="ECO:0000256" key="6">
    <source>
        <dbReference type="ARBA" id="ARBA00022692"/>
    </source>
</evidence>
<evidence type="ECO:0000256" key="1">
    <source>
        <dbReference type="ARBA" id="ARBA00004167"/>
    </source>
</evidence>
<dbReference type="WBParaSite" id="SSTP_0000078400.1">
    <property type="protein sequence ID" value="SSTP_0000078400.1"/>
    <property type="gene ID" value="SSTP_0000078400"/>
</dbReference>
<evidence type="ECO:0000256" key="2">
    <source>
        <dbReference type="ARBA" id="ARBA00009995"/>
    </source>
</evidence>
<evidence type="ECO:0000256" key="9">
    <source>
        <dbReference type="ARBA" id="ARBA00023136"/>
    </source>
</evidence>
<organism evidence="13">
    <name type="scientific">Strongyloides stercoralis</name>
    <name type="common">Threadworm</name>
    <dbReference type="NCBI Taxonomy" id="6248"/>
    <lineage>
        <taxon>Eukaryota</taxon>
        <taxon>Metazoa</taxon>
        <taxon>Ecdysozoa</taxon>
        <taxon>Nematoda</taxon>
        <taxon>Chromadorea</taxon>
        <taxon>Rhabditida</taxon>
        <taxon>Tylenchina</taxon>
        <taxon>Panagrolaimomorpha</taxon>
        <taxon>Strongyloidoidea</taxon>
        <taxon>Strongyloididae</taxon>
        <taxon>Strongyloides</taxon>
    </lineage>
</organism>
<evidence type="ECO:0000256" key="8">
    <source>
        <dbReference type="ARBA" id="ARBA00022989"/>
    </source>
</evidence>
<dbReference type="GO" id="GO:0015020">
    <property type="term" value="F:glucuronosyltransferase activity"/>
    <property type="evidence" value="ECO:0007669"/>
    <property type="project" value="UniProtKB-EC"/>
</dbReference>
<comment type="subcellular location">
    <subcellularLocation>
        <location evidence="1">Membrane</location>
        <topology evidence="1">Single-pass membrane protein</topology>
    </subcellularLocation>
</comment>
<keyword evidence="7" id="KW-0732">Signal</keyword>
<dbReference type="Pfam" id="PF00201">
    <property type="entry name" value="UDPGT"/>
    <property type="match status" value="1"/>
</dbReference>
<keyword evidence="6 11" id="KW-0812">Transmembrane</keyword>
<keyword evidence="9 11" id="KW-0472">Membrane</keyword>
<dbReference type="FunFam" id="3.40.50.2000:FF:000038">
    <property type="entry name" value="UDP-GlucuronosylTransferase"/>
    <property type="match status" value="1"/>
</dbReference>
<evidence type="ECO:0000256" key="10">
    <source>
        <dbReference type="ARBA" id="ARBA00047475"/>
    </source>
</evidence>
<evidence type="ECO:0000256" key="11">
    <source>
        <dbReference type="SAM" id="Phobius"/>
    </source>
</evidence>
<dbReference type="Proteomes" id="UP000035681">
    <property type="component" value="Unplaced"/>
</dbReference>
<dbReference type="PANTHER" id="PTHR48043:SF23">
    <property type="entry name" value="UDP-GLUCURONOSYLTRANSFERASE"/>
    <property type="match status" value="1"/>
</dbReference>
<comment type="catalytic activity">
    <reaction evidence="10">
        <text>glucuronate acceptor + UDP-alpha-D-glucuronate = acceptor beta-D-glucuronoside + UDP + H(+)</text>
        <dbReference type="Rhea" id="RHEA:21032"/>
        <dbReference type="ChEBI" id="CHEBI:15378"/>
        <dbReference type="ChEBI" id="CHEBI:58052"/>
        <dbReference type="ChEBI" id="CHEBI:58223"/>
        <dbReference type="ChEBI" id="CHEBI:132367"/>
        <dbReference type="ChEBI" id="CHEBI:132368"/>
        <dbReference type="EC" id="2.4.1.17"/>
    </reaction>
</comment>
<accession>A0A0K0DU70</accession>
<keyword evidence="12" id="KW-1185">Reference proteome</keyword>
<dbReference type="SUPFAM" id="SSF53756">
    <property type="entry name" value="UDP-Glycosyltransferase/glycogen phosphorylase"/>
    <property type="match status" value="1"/>
</dbReference>
<dbReference type="InterPro" id="IPR002213">
    <property type="entry name" value="UDP_glucos_trans"/>
</dbReference>
<dbReference type="Gene3D" id="3.40.50.2000">
    <property type="entry name" value="Glycogen Phosphorylase B"/>
    <property type="match status" value="1"/>
</dbReference>
<feature type="transmembrane region" description="Helical" evidence="11">
    <location>
        <begin position="489"/>
        <end position="512"/>
    </location>
</feature>
<dbReference type="EC" id="2.4.1.17" evidence="3"/>
<dbReference type="CDD" id="cd03784">
    <property type="entry name" value="GT1_Gtf-like"/>
    <property type="match status" value="1"/>
</dbReference>
<name>A0A0K0DU70_STRER</name>
<evidence type="ECO:0000256" key="3">
    <source>
        <dbReference type="ARBA" id="ARBA00012544"/>
    </source>
</evidence>
<evidence type="ECO:0000256" key="7">
    <source>
        <dbReference type="ARBA" id="ARBA00022729"/>
    </source>
</evidence>
<evidence type="ECO:0000256" key="5">
    <source>
        <dbReference type="ARBA" id="ARBA00022679"/>
    </source>
</evidence>
<proteinExistence type="inferred from homology"/>
<sequence>MFKYLVIFLLIHLYNGYKILVYNPKLSHSHTQFTGKLADILAENGHDVLVLQPLHNNILKSNGSKIAKIKQIKTTIPNENIKKFNIEFEKGIWSTKSSNPLTFYRSLSRVFNLIKEDCKLIINSKELIEELKNKKFDIGLVEHIAPCGFGLFKLLNIEKIVSCSAVGIKDNLYDEIGLEYENSYVPSIYNTRGEIKNFIDRIYNLGLYYVSIITSSFGFFGVSQEAFDESFDKNVYNLKKIYQNTSFTIINSHPLLDFPQPTTSKILAIGGIGISKFKNLTLEYDQILNLRNKTVLVSFGSIVKASIMPNDTKIGMLNAFKMFPDTTFIWKYEEEDHWMNEKYTNVIPKKWIPQNDLLNDNRLSLFITHGGLNSCLEIVHSGKVTITVPFFTDQYRNGHMLSRYNVTKLFMKNDLKDSNKFALIIKEMLENNEYQSNAKRLKRMIKKFPDNSKEKLLKSFNFVGKFGHINEIELPSKEMSYIELYNIDIYLILVIIINFGLYLIYVSTIKIIHLVKNSKIKND</sequence>
<evidence type="ECO:0000256" key="4">
    <source>
        <dbReference type="ARBA" id="ARBA00022676"/>
    </source>
</evidence>
<keyword evidence="4" id="KW-0328">Glycosyltransferase</keyword>
<dbReference type="WBParaSite" id="TCONS_00005804.p1">
    <property type="protein sequence ID" value="TCONS_00005804.p1"/>
    <property type="gene ID" value="XLOC_004041"/>
</dbReference>
<comment type="similarity">
    <text evidence="2">Belongs to the UDP-glycosyltransferase family.</text>
</comment>
<evidence type="ECO:0000313" key="12">
    <source>
        <dbReference type="Proteomes" id="UP000035681"/>
    </source>
</evidence>
<keyword evidence="5" id="KW-0808">Transferase</keyword>
<protein>
    <recommendedName>
        <fullName evidence="3">glucuronosyltransferase</fullName>
        <ecNumber evidence="3">2.4.1.17</ecNumber>
    </recommendedName>
</protein>
<dbReference type="GO" id="GO:0016020">
    <property type="term" value="C:membrane"/>
    <property type="evidence" value="ECO:0007669"/>
    <property type="project" value="UniProtKB-SubCell"/>
</dbReference>
<dbReference type="STRING" id="6248.A0A0K0DU70"/>
<evidence type="ECO:0000313" key="13">
    <source>
        <dbReference type="WBParaSite" id="SSTP_0000078400.1"/>
    </source>
</evidence>
<dbReference type="InterPro" id="IPR050271">
    <property type="entry name" value="UDP-glycosyltransferase"/>
</dbReference>
<reference evidence="13" key="1">
    <citation type="submission" date="2015-08" db="UniProtKB">
        <authorList>
            <consortium name="WormBaseParasite"/>
        </authorList>
    </citation>
    <scope>IDENTIFICATION</scope>
</reference>
<keyword evidence="8 11" id="KW-1133">Transmembrane helix</keyword>